<reference evidence="2 3" key="1">
    <citation type="submission" date="2020-08" db="EMBL/GenBank/DDBJ databases">
        <title>Genomic Encyclopedia of Type Strains, Phase IV (KMG-IV): sequencing the most valuable type-strain genomes for metagenomic binning, comparative biology and taxonomic classification.</title>
        <authorList>
            <person name="Goeker M."/>
        </authorList>
    </citation>
    <scope>NUCLEOTIDE SEQUENCE [LARGE SCALE GENOMIC DNA]</scope>
    <source>
        <strain evidence="2 3">DSM 28101</strain>
    </source>
</reference>
<keyword evidence="3" id="KW-1185">Reference proteome</keyword>
<organism evidence="2 3">
    <name type="scientific">Martelella radicis</name>
    <dbReference type="NCBI Taxonomy" id="1397476"/>
    <lineage>
        <taxon>Bacteria</taxon>
        <taxon>Pseudomonadati</taxon>
        <taxon>Pseudomonadota</taxon>
        <taxon>Alphaproteobacteria</taxon>
        <taxon>Hyphomicrobiales</taxon>
        <taxon>Aurantimonadaceae</taxon>
        <taxon>Martelella</taxon>
    </lineage>
</organism>
<evidence type="ECO:0000256" key="1">
    <source>
        <dbReference type="SAM" id="Coils"/>
    </source>
</evidence>
<proteinExistence type="predicted"/>
<comment type="caution">
    <text evidence="2">The sequence shown here is derived from an EMBL/GenBank/DDBJ whole genome shotgun (WGS) entry which is preliminary data.</text>
</comment>
<accession>A0A7W6KHP8</accession>
<keyword evidence="1" id="KW-0175">Coiled coil</keyword>
<dbReference type="AlphaFoldDB" id="A0A7W6KHP8"/>
<evidence type="ECO:0000313" key="3">
    <source>
        <dbReference type="Proteomes" id="UP000530571"/>
    </source>
</evidence>
<dbReference type="Proteomes" id="UP000530571">
    <property type="component" value="Unassembled WGS sequence"/>
</dbReference>
<sequence length="514" mass="58518">MPRLVYASRFEVQTKAGMKEVLSGYRDWIVGHYRDWRSMPEFNFDPGSPEPVMALPKGHDLSSSLFQDGDERAVRIRWVLPHDQDTGLRWLNEIRIGQFGDRCGVEHLISIESVEYSVSPARLAFGSPRVVRDICSRSPAFVGDMQIQAEPYTLRRESLQDFLILLNSELRKLPIVLLSPYARGDVNQIDAQKLARNLAGVAVVVWIDDPELTWDFVDEVGRELSCFNGAARIYWPGFSKESSPRSHRLFLGSWIDQVGSNFASRAIEQPIFAVTAFRYIPDPRIADLIRRVEAAERQRLFSEKRETGENFWADYERDLKRLDLAEQKIEQLEAENANLKANQQVFFSLEDGPGDKLDSGGDDIVSFRSVAEATQAAAQDFDNLEILPSALSSAENFPFQRPDDIYRALNDLSEIVEDWERNRREKGSGGDLLQHLRNRGWGKRSSMHISDTTKGKYKANYEFEYLGKKELFEPHITIGAGDTNSCASIHFLFDSVRKKMAIGHVGRHLPNTKT</sequence>
<protein>
    <submittedName>
        <fullName evidence="2">Uncharacterized protein</fullName>
    </submittedName>
</protein>
<dbReference type="RefSeq" id="WP_183480923.1">
    <property type="nucleotide sequence ID" value="NZ_JACIDZ010000001.1"/>
</dbReference>
<feature type="coiled-coil region" evidence="1">
    <location>
        <begin position="285"/>
        <end position="342"/>
    </location>
</feature>
<evidence type="ECO:0000313" key="2">
    <source>
        <dbReference type="EMBL" id="MBB4120140.1"/>
    </source>
</evidence>
<dbReference type="EMBL" id="JACIDZ010000001">
    <property type="protein sequence ID" value="MBB4120140.1"/>
    <property type="molecule type" value="Genomic_DNA"/>
</dbReference>
<gene>
    <name evidence="2" type="ORF">GGR30_000035</name>
</gene>
<name>A0A7W6KHP8_9HYPH</name>